<dbReference type="AlphaFoldDB" id="U2H9A1"/>
<keyword evidence="2" id="KW-1185">Reference proteome</keyword>
<dbReference type="Pfam" id="PF19777">
    <property type="entry name" value="DUF6263"/>
    <property type="match status" value="1"/>
</dbReference>
<protein>
    <submittedName>
        <fullName evidence="1">Uncharacterized protein</fullName>
    </submittedName>
</protein>
<gene>
    <name evidence="1" type="ORF">M472_05990</name>
</gene>
<name>U2H9A1_9SPHI</name>
<accession>U2H9A1</accession>
<dbReference type="OrthoDB" id="701576at2"/>
<dbReference type="RefSeq" id="WP_021071011.1">
    <property type="nucleotide sequence ID" value="NZ_ATDL01000016.1"/>
</dbReference>
<evidence type="ECO:0000313" key="1">
    <source>
        <dbReference type="EMBL" id="ERJ58316.1"/>
    </source>
</evidence>
<dbReference type="InterPro" id="IPR046230">
    <property type="entry name" value="DUF6263"/>
</dbReference>
<dbReference type="Proteomes" id="UP000016584">
    <property type="component" value="Unassembled WGS sequence"/>
</dbReference>
<reference evidence="1 2" key="1">
    <citation type="journal article" date="2013" name="Genome Announc.">
        <title>The Draft Genome Sequence of Sphingomonas paucimobilis Strain HER1398 (Proteobacteria), Host to the Giant PAU Phage, Indicates That It Is a Member of the Genus Sphingobacterium (Bacteroidetes).</title>
        <authorList>
            <person name="White R.A.III."/>
            <person name="Suttle C.A."/>
        </authorList>
    </citation>
    <scope>NUCLEOTIDE SEQUENCE [LARGE SCALE GENOMIC DNA]</scope>
    <source>
        <strain evidence="1 2">HER1398</strain>
    </source>
</reference>
<organism evidence="1 2">
    <name type="scientific">Sphingobacterium paucimobilis HER1398</name>
    <dbReference type="NCBI Taxonomy" id="1346330"/>
    <lineage>
        <taxon>Bacteria</taxon>
        <taxon>Pseudomonadati</taxon>
        <taxon>Bacteroidota</taxon>
        <taxon>Sphingobacteriia</taxon>
        <taxon>Sphingobacteriales</taxon>
        <taxon>Sphingobacteriaceae</taxon>
        <taxon>Sphingobacterium</taxon>
    </lineage>
</organism>
<comment type="caution">
    <text evidence="1">The sequence shown here is derived from an EMBL/GenBank/DDBJ whole genome shotgun (WGS) entry which is preliminary data.</text>
</comment>
<dbReference type="eggNOG" id="ENOG5032RFQ">
    <property type="taxonomic scope" value="Bacteria"/>
</dbReference>
<evidence type="ECO:0000313" key="2">
    <source>
        <dbReference type="Proteomes" id="UP000016584"/>
    </source>
</evidence>
<sequence length="251" mass="28007">MKTFFTTALIAFAILLDVQAQEKIVFKLNPEKGKVMTFEMNMKSDIEGTQNMIMDMKMKMKMSATNVTDSTIQYQTKYTQLKTDINAGFISISYDSAVEPNDQMGKTMANQLKPLLENTLTITMNHRAQVVDMDFPNVPDAAFDRSSIQGMSVPYPTHPIAVGDSWENEIALPQLGIKGKNTNTFTEKTVDGYKITVAGTYMDDSGKVLGTTSGYYIVDTNTFFTKTSNIDTELEVQGNKIKSSMELNESR</sequence>
<proteinExistence type="predicted"/>
<dbReference type="EMBL" id="ATDL01000016">
    <property type="protein sequence ID" value="ERJ58316.1"/>
    <property type="molecule type" value="Genomic_DNA"/>
</dbReference>
<dbReference type="PATRIC" id="fig|1346330.5.peg.2860"/>